<dbReference type="GO" id="GO:0097175">
    <property type="term" value="P:1,6-anhydro-N-acetyl-beta-muramic acid catabolic process"/>
    <property type="evidence" value="ECO:0007669"/>
    <property type="project" value="UniProtKB-UniRule"/>
</dbReference>
<dbReference type="AlphaFoldDB" id="A0A4Y9VT36"/>
<dbReference type="GO" id="GO:0006040">
    <property type="term" value="P:amino sugar metabolic process"/>
    <property type="evidence" value="ECO:0007669"/>
    <property type="project" value="InterPro"/>
</dbReference>
<dbReference type="HAMAP" id="MF_01270">
    <property type="entry name" value="AnhMurNAc_kinase"/>
    <property type="match status" value="1"/>
</dbReference>
<keyword evidence="1" id="KW-0547">Nucleotide-binding</keyword>
<keyword evidence="1" id="KW-0808">Transferase</keyword>
<organism evidence="2 3">
    <name type="scientific">Methylotenera oryzisoli</name>
    <dbReference type="NCBI Taxonomy" id="2080758"/>
    <lineage>
        <taxon>Bacteria</taxon>
        <taxon>Pseudomonadati</taxon>
        <taxon>Pseudomonadota</taxon>
        <taxon>Betaproteobacteria</taxon>
        <taxon>Nitrosomonadales</taxon>
        <taxon>Methylophilaceae</taxon>
        <taxon>Methylotenera</taxon>
    </lineage>
</organism>
<evidence type="ECO:0000313" key="3">
    <source>
        <dbReference type="Proteomes" id="UP000297706"/>
    </source>
</evidence>
<reference evidence="2 3" key="1">
    <citation type="submission" date="2018-02" db="EMBL/GenBank/DDBJ databases">
        <title>A novel lanthanide dependent methylotroph, Methylotenera sp. La3113.</title>
        <authorList>
            <person name="Lv H."/>
            <person name="Tani A."/>
        </authorList>
    </citation>
    <scope>NUCLEOTIDE SEQUENCE [LARGE SCALE GENOMIC DNA]</scope>
    <source>
        <strain evidence="2 3">La3113</strain>
    </source>
</reference>
<evidence type="ECO:0000256" key="1">
    <source>
        <dbReference type="HAMAP-Rule" id="MF_01270"/>
    </source>
</evidence>
<dbReference type="CDD" id="cd24050">
    <property type="entry name" value="ASKHA_NBD_ANMK"/>
    <property type="match status" value="1"/>
</dbReference>
<dbReference type="Proteomes" id="UP000297706">
    <property type="component" value="Unassembled WGS sequence"/>
</dbReference>
<comment type="similarity">
    <text evidence="1">Belongs to the anhydro-N-acetylmuramic acid kinase family.</text>
</comment>
<comment type="catalytic activity">
    <reaction evidence="1">
        <text>1,6-anhydro-N-acetyl-beta-muramate + ATP + H2O = N-acetyl-D-muramate 6-phosphate + ADP + H(+)</text>
        <dbReference type="Rhea" id="RHEA:24952"/>
        <dbReference type="ChEBI" id="CHEBI:15377"/>
        <dbReference type="ChEBI" id="CHEBI:15378"/>
        <dbReference type="ChEBI" id="CHEBI:30616"/>
        <dbReference type="ChEBI" id="CHEBI:58690"/>
        <dbReference type="ChEBI" id="CHEBI:58722"/>
        <dbReference type="ChEBI" id="CHEBI:456216"/>
        <dbReference type="EC" id="2.7.1.170"/>
    </reaction>
</comment>
<dbReference type="PANTHER" id="PTHR30605">
    <property type="entry name" value="ANHYDRO-N-ACETYLMURAMIC ACID KINASE"/>
    <property type="match status" value="1"/>
</dbReference>
<dbReference type="GO" id="GO:0005524">
    <property type="term" value="F:ATP binding"/>
    <property type="evidence" value="ECO:0007669"/>
    <property type="project" value="UniProtKB-UniRule"/>
</dbReference>
<dbReference type="GO" id="GO:0009254">
    <property type="term" value="P:peptidoglycan turnover"/>
    <property type="evidence" value="ECO:0007669"/>
    <property type="project" value="UniProtKB-UniRule"/>
</dbReference>
<dbReference type="NCBIfam" id="NF007148">
    <property type="entry name" value="PRK09585.3-2"/>
    <property type="match status" value="1"/>
</dbReference>
<dbReference type="EMBL" id="PQVH01000006">
    <property type="protein sequence ID" value="TFW72188.1"/>
    <property type="molecule type" value="Genomic_DNA"/>
</dbReference>
<dbReference type="SUPFAM" id="SSF53067">
    <property type="entry name" value="Actin-like ATPase domain"/>
    <property type="match status" value="1"/>
</dbReference>
<dbReference type="Pfam" id="PF03702">
    <property type="entry name" value="AnmK"/>
    <property type="match status" value="1"/>
</dbReference>
<protein>
    <recommendedName>
        <fullName evidence="1">Anhydro-N-acetylmuramic acid kinase</fullName>
        <ecNumber evidence="1">2.7.1.170</ecNumber>
    </recommendedName>
    <alternativeName>
        <fullName evidence="1">AnhMurNAc kinase</fullName>
    </alternativeName>
</protein>
<dbReference type="PANTHER" id="PTHR30605:SF0">
    <property type="entry name" value="ANHYDRO-N-ACETYLMURAMIC ACID KINASE"/>
    <property type="match status" value="1"/>
</dbReference>
<dbReference type="RefSeq" id="WP_135276730.1">
    <property type="nucleotide sequence ID" value="NZ_PQVH01000006.1"/>
</dbReference>
<dbReference type="NCBIfam" id="NF007139">
    <property type="entry name" value="PRK09585.1-3"/>
    <property type="match status" value="1"/>
</dbReference>
<dbReference type="GO" id="GO:0016301">
    <property type="term" value="F:kinase activity"/>
    <property type="evidence" value="ECO:0007669"/>
    <property type="project" value="UniProtKB-KW"/>
</dbReference>
<feature type="binding site" evidence="1">
    <location>
        <begin position="12"/>
        <end position="19"/>
    </location>
    <ligand>
        <name>ATP</name>
        <dbReference type="ChEBI" id="CHEBI:30616"/>
    </ligand>
</feature>
<dbReference type="Gene3D" id="3.30.420.40">
    <property type="match status" value="2"/>
</dbReference>
<keyword evidence="1 2" id="KW-0418">Kinase</keyword>
<keyword evidence="1" id="KW-0067">ATP-binding</keyword>
<evidence type="ECO:0000313" key="2">
    <source>
        <dbReference type="EMBL" id="TFW72188.1"/>
    </source>
</evidence>
<dbReference type="OrthoDB" id="9763949at2"/>
<dbReference type="GO" id="GO:0016773">
    <property type="term" value="F:phosphotransferase activity, alcohol group as acceptor"/>
    <property type="evidence" value="ECO:0007669"/>
    <property type="project" value="UniProtKB-UniRule"/>
</dbReference>
<sequence>MASELFIGLMSGTSLDGVDVALVTFNQAQQPKLLNTHFVAYPADLRTQILALQHPTTNELETTAQMGNTLARLYADAVNAMLATAQVEAATITAIGCHGQTIRHRPELGFTMQIGNAALLSELTGITVVSDFRSRDLAASGQGAPLVPAFHQDVFSSSAHDRAIINIGGIANITYLSTTGDVFGFDSGPGNMLLDAWIKQHLGLDYDADGQWASTGKTIEPLLTAMLNEPYFTAAPPKSTGRDLFNATWLNHYLTQPDYAAQDIARTLVALSAHSIANAVHQFCGSVDEIYLCGGGAKNKLLLSELQSLMGTTTIATTDQLGMGVDWVEAIAFAWLAKKCIAKETANLPQVTGAKGLRILGAIYQA</sequence>
<dbReference type="InterPro" id="IPR043129">
    <property type="entry name" value="ATPase_NBD"/>
</dbReference>
<comment type="pathway">
    <text evidence="1">Amino-sugar metabolism; 1,6-anhydro-N-acetylmuramate degradation.</text>
</comment>
<comment type="pathway">
    <text evidence="1">Cell wall biogenesis; peptidoglycan recycling.</text>
</comment>
<proteinExistence type="inferred from homology"/>
<keyword evidence="3" id="KW-1185">Reference proteome</keyword>
<dbReference type="UniPathway" id="UPA00343"/>
<dbReference type="EC" id="2.7.1.170" evidence="1"/>
<comment type="function">
    <text evidence="1">Catalyzes the specific phosphorylation of 1,6-anhydro-N-acetylmuramic acid (anhMurNAc) with the simultaneous cleavage of the 1,6-anhydro ring, generating MurNAc-6-P. Is required for the utilization of anhMurNAc either imported from the medium or derived from its own cell wall murein, and thus plays a role in cell wall recycling.</text>
</comment>
<name>A0A4Y9VT36_9PROT</name>
<comment type="caution">
    <text evidence="2">The sequence shown here is derived from an EMBL/GenBank/DDBJ whole genome shotgun (WGS) entry which is preliminary data.</text>
</comment>
<dbReference type="UniPathway" id="UPA00544"/>
<keyword evidence="1" id="KW-0119">Carbohydrate metabolism</keyword>
<dbReference type="InterPro" id="IPR005338">
    <property type="entry name" value="Anhydro_N_Ac-Mur_kinase"/>
</dbReference>
<accession>A0A4Y9VT36</accession>
<gene>
    <name evidence="1" type="primary">anmK</name>
    <name evidence="2" type="ORF">C3Y98_03510</name>
</gene>